<dbReference type="Gene3D" id="3.40.30.10">
    <property type="entry name" value="Glutaredoxin"/>
    <property type="match status" value="1"/>
</dbReference>
<keyword evidence="2 4" id="KW-0808">Transferase</keyword>
<dbReference type="FunFam" id="3.40.30.10:FF:000096">
    <property type="entry name" value="Glutathione S-transferase kappa"/>
    <property type="match status" value="1"/>
</dbReference>
<protein>
    <recommendedName>
        <fullName evidence="4">Glutathione S-transferase kappa</fullName>
        <ecNumber evidence="4">2.5.1.18</ecNumber>
    </recommendedName>
</protein>
<evidence type="ECO:0000313" key="8">
    <source>
        <dbReference type="Proteomes" id="UP000800092"/>
    </source>
</evidence>
<dbReference type="AlphaFoldDB" id="A0A6A6GYL9"/>
<dbReference type="InterPro" id="IPR014440">
    <property type="entry name" value="HCCAis_GSTk"/>
</dbReference>
<keyword evidence="8" id="KW-1185">Reference proteome</keyword>
<evidence type="ECO:0000256" key="5">
    <source>
        <dbReference type="PIRSR" id="PIRSR006386-1"/>
    </source>
</evidence>
<name>A0A6A6GYL9_VIRVR</name>
<sequence length="222" mass="25666">MNAKIDAYFDCTSFYSYLAFHYLLKNRKALAEQGVEVEFHPIFLGGINQGSGNKPPWTLPAKRVYGNYDMARALQYFGQTGLKSPPFFPILSILPQRCMTYIKEHYPSDKFEIGFVELWICLWKQHMDISQPSQLSQALARHFSPQEVETILAAGNSPEYKQKLKDNTNFLVERGAFGAPWYFVRNSQGTTEPFFGSDRFHYMWQFLGLDWSDISLSKQSKL</sequence>
<evidence type="ECO:0000256" key="3">
    <source>
        <dbReference type="ARBA" id="ARBA00047960"/>
    </source>
</evidence>
<dbReference type="InterPro" id="IPR051924">
    <property type="entry name" value="GST_Kappa/NadH"/>
</dbReference>
<organism evidence="7 8">
    <name type="scientific">Viridothelium virens</name>
    <name type="common">Speckled blister lichen</name>
    <name type="synonym">Trypethelium virens</name>
    <dbReference type="NCBI Taxonomy" id="1048519"/>
    <lineage>
        <taxon>Eukaryota</taxon>
        <taxon>Fungi</taxon>
        <taxon>Dikarya</taxon>
        <taxon>Ascomycota</taxon>
        <taxon>Pezizomycotina</taxon>
        <taxon>Dothideomycetes</taxon>
        <taxon>Dothideomycetes incertae sedis</taxon>
        <taxon>Trypetheliales</taxon>
        <taxon>Trypetheliaceae</taxon>
        <taxon>Viridothelium</taxon>
    </lineage>
</organism>
<evidence type="ECO:0000256" key="1">
    <source>
        <dbReference type="ARBA" id="ARBA00006494"/>
    </source>
</evidence>
<evidence type="ECO:0000313" key="7">
    <source>
        <dbReference type="EMBL" id="KAF2230709.1"/>
    </source>
</evidence>
<dbReference type="InterPro" id="IPR036249">
    <property type="entry name" value="Thioredoxin-like_sf"/>
</dbReference>
<reference evidence="7" key="1">
    <citation type="journal article" date="2020" name="Stud. Mycol.">
        <title>101 Dothideomycetes genomes: a test case for predicting lifestyles and emergence of pathogens.</title>
        <authorList>
            <person name="Haridas S."/>
            <person name="Albert R."/>
            <person name="Binder M."/>
            <person name="Bloem J."/>
            <person name="Labutti K."/>
            <person name="Salamov A."/>
            <person name="Andreopoulos B."/>
            <person name="Baker S."/>
            <person name="Barry K."/>
            <person name="Bills G."/>
            <person name="Bluhm B."/>
            <person name="Cannon C."/>
            <person name="Castanera R."/>
            <person name="Culley D."/>
            <person name="Daum C."/>
            <person name="Ezra D."/>
            <person name="Gonzalez J."/>
            <person name="Henrissat B."/>
            <person name="Kuo A."/>
            <person name="Liang C."/>
            <person name="Lipzen A."/>
            <person name="Lutzoni F."/>
            <person name="Magnuson J."/>
            <person name="Mondo S."/>
            <person name="Nolan M."/>
            <person name="Ohm R."/>
            <person name="Pangilinan J."/>
            <person name="Park H.-J."/>
            <person name="Ramirez L."/>
            <person name="Alfaro M."/>
            <person name="Sun H."/>
            <person name="Tritt A."/>
            <person name="Yoshinaga Y."/>
            <person name="Zwiers L.-H."/>
            <person name="Turgeon B."/>
            <person name="Goodwin S."/>
            <person name="Spatafora J."/>
            <person name="Crous P."/>
            <person name="Grigoriev I."/>
        </authorList>
    </citation>
    <scope>NUCLEOTIDE SEQUENCE</scope>
    <source>
        <strain evidence="7">Tuck. ex Michener</strain>
    </source>
</reference>
<feature type="domain" description="DSBA-like thioredoxin" evidence="6">
    <location>
        <begin position="5"/>
        <end position="203"/>
    </location>
</feature>
<dbReference type="PIRSF" id="PIRSF006386">
    <property type="entry name" value="HCCAis_GSTk"/>
    <property type="match status" value="1"/>
</dbReference>
<dbReference type="InterPro" id="IPR001853">
    <property type="entry name" value="DSBA-like_thioredoxin_dom"/>
</dbReference>
<dbReference type="PANTHER" id="PTHR42943">
    <property type="entry name" value="GLUTATHIONE S-TRANSFERASE KAPPA"/>
    <property type="match status" value="1"/>
</dbReference>
<dbReference type="Proteomes" id="UP000800092">
    <property type="component" value="Unassembled WGS sequence"/>
</dbReference>
<feature type="active site" description="Nucleophile" evidence="5">
    <location>
        <position position="13"/>
    </location>
</feature>
<dbReference type="GO" id="GO:0004602">
    <property type="term" value="F:glutathione peroxidase activity"/>
    <property type="evidence" value="ECO:0007669"/>
    <property type="project" value="TreeGrafter"/>
</dbReference>
<gene>
    <name evidence="7" type="ORF">EV356DRAFT_453432</name>
</gene>
<accession>A0A6A6GYL9</accession>
<proteinExistence type="inferred from homology"/>
<dbReference type="EMBL" id="ML991837">
    <property type="protein sequence ID" value="KAF2230709.1"/>
    <property type="molecule type" value="Genomic_DNA"/>
</dbReference>
<dbReference type="SUPFAM" id="SSF52833">
    <property type="entry name" value="Thioredoxin-like"/>
    <property type="match status" value="1"/>
</dbReference>
<dbReference type="OrthoDB" id="4664297at2759"/>
<evidence type="ECO:0000256" key="4">
    <source>
        <dbReference type="PIRNR" id="PIRNR006386"/>
    </source>
</evidence>
<dbReference type="GO" id="GO:0004364">
    <property type="term" value="F:glutathione transferase activity"/>
    <property type="evidence" value="ECO:0007669"/>
    <property type="project" value="UniProtKB-UniRule"/>
</dbReference>
<dbReference type="GO" id="GO:0006749">
    <property type="term" value="P:glutathione metabolic process"/>
    <property type="evidence" value="ECO:0007669"/>
    <property type="project" value="TreeGrafter"/>
</dbReference>
<dbReference type="GO" id="GO:0005739">
    <property type="term" value="C:mitochondrion"/>
    <property type="evidence" value="ECO:0007669"/>
    <property type="project" value="TreeGrafter"/>
</dbReference>
<evidence type="ECO:0000256" key="2">
    <source>
        <dbReference type="ARBA" id="ARBA00022679"/>
    </source>
</evidence>
<dbReference type="PANTHER" id="PTHR42943:SF13">
    <property type="entry name" value="GLUTATHIONE S-TRANSFERASE KAPPA-RELATED"/>
    <property type="match status" value="1"/>
</dbReference>
<dbReference type="EC" id="2.5.1.18" evidence="4"/>
<comment type="similarity">
    <text evidence="1 4">Belongs to the GST superfamily. Kappa family.</text>
</comment>
<comment type="catalytic activity">
    <reaction evidence="3 4">
        <text>RX + glutathione = an S-substituted glutathione + a halide anion + H(+)</text>
        <dbReference type="Rhea" id="RHEA:16437"/>
        <dbReference type="ChEBI" id="CHEBI:15378"/>
        <dbReference type="ChEBI" id="CHEBI:16042"/>
        <dbReference type="ChEBI" id="CHEBI:17792"/>
        <dbReference type="ChEBI" id="CHEBI:57925"/>
        <dbReference type="ChEBI" id="CHEBI:90779"/>
        <dbReference type="EC" id="2.5.1.18"/>
    </reaction>
</comment>
<dbReference type="Pfam" id="PF01323">
    <property type="entry name" value="DSBA"/>
    <property type="match status" value="1"/>
</dbReference>
<evidence type="ECO:0000259" key="6">
    <source>
        <dbReference type="Pfam" id="PF01323"/>
    </source>
</evidence>
<dbReference type="GO" id="GO:0005777">
    <property type="term" value="C:peroxisome"/>
    <property type="evidence" value="ECO:0007669"/>
    <property type="project" value="TreeGrafter"/>
</dbReference>